<name>A0AAV2S599_MEGNR</name>
<sequence>MVSPQCVSSGVFEVDYYKRKACRIGCIDMIFSSMSLLMNLKFSILIVSFTTVIKQGKFLSGVCSHVTFILSESFFYTGHSYMVASEKKSSNNSSSSPSGNVNLLR</sequence>
<dbReference type="Proteomes" id="UP001497623">
    <property type="component" value="Unassembled WGS sequence"/>
</dbReference>
<feature type="compositionally biased region" description="Low complexity" evidence="1">
    <location>
        <begin position="90"/>
        <end position="105"/>
    </location>
</feature>
<reference evidence="2 3" key="1">
    <citation type="submission" date="2024-05" db="EMBL/GenBank/DDBJ databases">
        <authorList>
            <person name="Wallberg A."/>
        </authorList>
    </citation>
    <scope>NUCLEOTIDE SEQUENCE [LARGE SCALE GENOMIC DNA]</scope>
</reference>
<proteinExistence type="predicted"/>
<evidence type="ECO:0000256" key="1">
    <source>
        <dbReference type="SAM" id="MobiDB-lite"/>
    </source>
</evidence>
<dbReference type="EMBL" id="CAXKWB010040653">
    <property type="protein sequence ID" value="CAL4155346.1"/>
    <property type="molecule type" value="Genomic_DNA"/>
</dbReference>
<comment type="caution">
    <text evidence="2">The sequence shown here is derived from an EMBL/GenBank/DDBJ whole genome shotgun (WGS) entry which is preliminary data.</text>
</comment>
<evidence type="ECO:0000313" key="3">
    <source>
        <dbReference type="Proteomes" id="UP001497623"/>
    </source>
</evidence>
<dbReference type="AlphaFoldDB" id="A0AAV2S599"/>
<gene>
    <name evidence="2" type="ORF">MNOR_LOCUS31495</name>
</gene>
<organism evidence="2 3">
    <name type="scientific">Meganyctiphanes norvegica</name>
    <name type="common">Northern krill</name>
    <name type="synonym">Thysanopoda norvegica</name>
    <dbReference type="NCBI Taxonomy" id="48144"/>
    <lineage>
        <taxon>Eukaryota</taxon>
        <taxon>Metazoa</taxon>
        <taxon>Ecdysozoa</taxon>
        <taxon>Arthropoda</taxon>
        <taxon>Crustacea</taxon>
        <taxon>Multicrustacea</taxon>
        <taxon>Malacostraca</taxon>
        <taxon>Eumalacostraca</taxon>
        <taxon>Eucarida</taxon>
        <taxon>Euphausiacea</taxon>
        <taxon>Euphausiidae</taxon>
        <taxon>Meganyctiphanes</taxon>
    </lineage>
</organism>
<evidence type="ECO:0000313" key="2">
    <source>
        <dbReference type="EMBL" id="CAL4155346.1"/>
    </source>
</evidence>
<accession>A0AAV2S599</accession>
<protein>
    <submittedName>
        <fullName evidence="2">Uncharacterized protein</fullName>
    </submittedName>
</protein>
<feature type="region of interest" description="Disordered" evidence="1">
    <location>
        <begin position="85"/>
        <end position="105"/>
    </location>
</feature>
<keyword evidence="3" id="KW-1185">Reference proteome</keyword>